<accession>X1PQ07</accession>
<feature type="non-terminal residue" evidence="1">
    <location>
        <position position="1"/>
    </location>
</feature>
<dbReference type="EMBL" id="BARV01028099">
    <property type="protein sequence ID" value="GAI44586.1"/>
    <property type="molecule type" value="Genomic_DNA"/>
</dbReference>
<comment type="caution">
    <text evidence="1">The sequence shown here is derived from an EMBL/GenBank/DDBJ whole genome shotgun (WGS) entry which is preliminary data.</text>
</comment>
<organism evidence="1">
    <name type="scientific">marine sediment metagenome</name>
    <dbReference type="NCBI Taxonomy" id="412755"/>
    <lineage>
        <taxon>unclassified sequences</taxon>
        <taxon>metagenomes</taxon>
        <taxon>ecological metagenomes</taxon>
    </lineage>
</organism>
<reference evidence="1" key="1">
    <citation type="journal article" date="2014" name="Front. Microbiol.">
        <title>High frequency of phylogenetically diverse reductive dehalogenase-homologous genes in deep subseafloor sedimentary metagenomes.</title>
        <authorList>
            <person name="Kawai M."/>
            <person name="Futagami T."/>
            <person name="Toyoda A."/>
            <person name="Takaki Y."/>
            <person name="Nishi S."/>
            <person name="Hori S."/>
            <person name="Arai W."/>
            <person name="Tsubouchi T."/>
            <person name="Morono Y."/>
            <person name="Uchiyama I."/>
            <person name="Ito T."/>
            <person name="Fujiyama A."/>
            <person name="Inagaki F."/>
            <person name="Takami H."/>
        </authorList>
    </citation>
    <scope>NUCLEOTIDE SEQUENCE</scope>
    <source>
        <strain evidence="1">Expedition CK06-06</strain>
    </source>
</reference>
<proteinExistence type="predicted"/>
<protein>
    <submittedName>
        <fullName evidence="1">Uncharacterized protein</fullName>
    </submittedName>
</protein>
<evidence type="ECO:0000313" key="1">
    <source>
        <dbReference type="EMBL" id="GAI44586.1"/>
    </source>
</evidence>
<name>X1PQ07_9ZZZZ</name>
<gene>
    <name evidence="1" type="ORF">S06H3_45071</name>
</gene>
<dbReference type="AlphaFoldDB" id="X1PQ07"/>
<sequence>YQSSGMTKMINQFEVWNMTDNVKVTATDTDAVGVAPEATAGAIIRADADADAGYNVIFIPETEEVIGVGKTRTYELKGMVLSGVSLKTGDAILTKIDDLATAATSSNFADVSRNLTDFVREDVIWVDNYATTSASFIWSDRSGASEGAHTLTTGDWTNDYKVNGITTLSPLCLQF</sequence>